<name>A0A5J9TLZ4_9POAL</name>
<dbReference type="Gramene" id="TVU12342">
    <property type="protein sequence ID" value="TVU12342"/>
    <property type="gene ID" value="EJB05_45980"/>
</dbReference>
<protein>
    <recommendedName>
        <fullName evidence="4">Remorin C-terminal domain-containing protein</fullName>
    </recommendedName>
</protein>
<feature type="coiled-coil region" evidence="1">
    <location>
        <begin position="52"/>
        <end position="83"/>
    </location>
</feature>
<gene>
    <name evidence="2" type="ORF">EJB05_45980</name>
</gene>
<dbReference type="AlphaFoldDB" id="A0A5J9TLZ4"/>
<accession>A0A5J9TLZ4</accession>
<feature type="non-terminal residue" evidence="2">
    <location>
        <position position="1"/>
    </location>
</feature>
<evidence type="ECO:0000313" key="3">
    <source>
        <dbReference type="Proteomes" id="UP000324897"/>
    </source>
</evidence>
<evidence type="ECO:0008006" key="4">
    <source>
        <dbReference type="Google" id="ProtNLM"/>
    </source>
</evidence>
<organism evidence="2 3">
    <name type="scientific">Eragrostis curvula</name>
    <name type="common">weeping love grass</name>
    <dbReference type="NCBI Taxonomy" id="38414"/>
    <lineage>
        <taxon>Eukaryota</taxon>
        <taxon>Viridiplantae</taxon>
        <taxon>Streptophyta</taxon>
        <taxon>Embryophyta</taxon>
        <taxon>Tracheophyta</taxon>
        <taxon>Spermatophyta</taxon>
        <taxon>Magnoliopsida</taxon>
        <taxon>Liliopsida</taxon>
        <taxon>Poales</taxon>
        <taxon>Poaceae</taxon>
        <taxon>PACMAD clade</taxon>
        <taxon>Chloridoideae</taxon>
        <taxon>Eragrostideae</taxon>
        <taxon>Eragrostidinae</taxon>
        <taxon>Eragrostis</taxon>
    </lineage>
</organism>
<keyword evidence="1" id="KW-0175">Coiled coil</keyword>
<evidence type="ECO:0000256" key="1">
    <source>
        <dbReference type="SAM" id="Coils"/>
    </source>
</evidence>
<keyword evidence="3" id="KW-1185">Reference proteome</keyword>
<sequence>MDPSTYAMMQSMRAEKAVVKSEHGGCDTPGATVSSAKKRKAANYASFSLDHARRLQDELAKVKAELAEAKQATAAEVKSAKEAAVQEFLGSKGHEPGW</sequence>
<proteinExistence type="predicted"/>
<dbReference type="EMBL" id="RWGY01000039">
    <property type="protein sequence ID" value="TVU12342.1"/>
    <property type="molecule type" value="Genomic_DNA"/>
</dbReference>
<dbReference type="Proteomes" id="UP000324897">
    <property type="component" value="Chromosome 3"/>
</dbReference>
<reference evidence="2 3" key="1">
    <citation type="journal article" date="2019" name="Sci. Rep.">
        <title>A high-quality genome of Eragrostis curvula grass provides insights into Poaceae evolution and supports new strategies to enhance forage quality.</title>
        <authorList>
            <person name="Carballo J."/>
            <person name="Santos B.A.C.M."/>
            <person name="Zappacosta D."/>
            <person name="Garbus I."/>
            <person name="Selva J.P."/>
            <person name="Gallo C.A."/>
            <person name="Diaz A."/>
            <person name="Albertini E."/>
            <person name="Caccamo M."/>
            <person name="Echenique V."/>
        </authorList>
    </citation>
    <scope>NUCLEOTIDE SEQUENCE [LARGE SCALE GENOMIC DNA]</scope>
    <source>
        <strain evidence="3">cv. Victoria</strain>
        <tissue evidence="2">Leaf</tissue>
    </source>
</reference>
<comment type="caution">
    <text evidence="2">The sequence shown here is derived from an EMBL/GenBank/DDBJ whole genome shotgun (WGS) entry which is preliminary data.</text>
</comment>
<evidence type="ECO:0000313" key="2">
    <source>
        <dbReference type="EMBL" id="TVU12342.1"/>
    </source>
</evidence>